<dbReference type="EMBL" id="JBIAQY010000037">
    <property type="protein sequence ID" value="MFF3575069.1"/>
    <property type="molecule type" value="Genomic_DNA"/>
</dbReference>
<accession>A0ABW6SHI6</accession>
<sequence>MRSISCTTLWCRAHRYSGEYSGELADAGPARIEMASDRQQQLMLCSGEPDIARSALTPPQESAQSGAEHQQPGTRR</sequence>
<organism evidence="2 3">
    <name type="scientific">Nocardia jiangxiensis</name>
    <dbReference type="NCBI Taxonomy" id="282685"/>
    <lineage>
        <taxon>Bacteria</taxon>
        <taxon>Bacillati</taxon>
        <taxon>Actinomycetota</taxon>
        <taxon>Actinomycetes</taxon>
        <taxon>Mycobacteriales</taxon>
        <taxon>Nocardiaceae</taxon>
        <taxon>Nocardia</taxon>
    </lineage>
</organism>
<feature type="compositionally biased region" description="Polar residues" evidence="1">
    <location>
        <begin position="57"/>
        <end position="76"/>
    </location>
</feature>
<gene>
    <name evidence="2" type="ORF">ACFYXQ_45775</name>
</gene>
<comment type="caution">
    <text evidence="2">The sequence shown here is derived from an EMBL/GenBank/DDBJ whole genome shotgun (WGS) entry which is preliminary data.</text>
</comment>
<evidence type="ECO:0000256" key="1">
    <source>
        <dbReference type="SAM" id="MobiDB-lite"/>
    </source>
</evidence>
<name>A0ABW6SHI6_9NOCA</name>
<dbReference type="RefSeq" id="WP_387407077.1">
    <property type="nucleotide sequence ID" value="NZ_JBIAQY010000037.1"/>
</dbReference>
<reference evidence="2 3" key="1">
    <citation type="submission" date="2024-10" db="EMBL/GenBank/DDBJ databases">
        <title>The Natural Products Discovery Center: Release of the First 8490 Sequenced Strains for Exploring Actinobacteria Biosynthetic Diversity.</title>
        <authorList>
            <person name="Kalkreuter E."/>
            <person name="Kautsar S.A."/>
            <person name="Yang D."/>
            <person name="Bader C.D."/>
            <person name="Teijaro C.N."/>
            <person name="Fluegel L."/>
            <person name="Davis C.M."/>
            <person name="Simpson J.R."/>
            <person name="Lauterbach L."/>
            <person name="Steele A.D."/>
            <person name="Gui C."/>
            <person name="Meng S."/>
            <person name="Li G."/>
            <person name="Viehrig K."/>
            <person name="Ye F."/>
            <person name="Su P."/>
            <person name="Kiefer A.F."/>
            <person name="Nichols A."/>
            <person name="Cepeda A.J."/>
            <person name="Yan W."/>
            <person name="Fan B."/>
            <person name="Jiang Y."/>
            <person name="Adhikari A."/>
            <person name="Zheng C.-J."/>
            <person name="Schuster L."/>
            <person name="Cowan T.M."/>
            <person name="Smanski M.J."/>
            <person name="Chevrette M.G."/>
            <person name="De Carvalho L.P.S."/>
            <person name="Shen B."/>
        </authorList>
    </citation>
    <scope>NUCLEOTIDE SEQUENCE [LARGE SCALE GENOMIC DNA]</scope>
    <source>
        <strain evidence="2 3">NPDC002593</strain>
    </source>
</reference>
<keyword evidence="3" id="KW-1185">Reference proteome</keyword>
<protein>
    <submittedName>
        <fullName evidence="2">Uncharacterized protein</fullName>
    </submittedName>
</protein>
<dbReference type="Proteomes" id="UP001601992">
    <property type="component" value="Unassembled WGS sequence"/>
</dbReference>
<feature type="region of interest" description="Disordered" evidence="1">
    <location>
        <begin position="48"/>
        <end position="76"/>
    </location>
</feature>
<proteinExistence type="predicted"/>
<evidence type="ECO:0000313" key="3">
    <source>
        <dbReference type="Proteomes" id="UP001601992"/>
    </source>
</evidence>
<evidence type="ECO:0000313" key="2">
    <source>
        <dbReference type="EMBL" id="MFF3575069.1"/>
    </source>
</evidence>